<dbReference type="EMBL" id="MU275880">
    <property type="protein sequence ID" value="KAI0048901.1"/>
    <property type="molecule type" value="Genomic_DNA"/>
</dbReference>
<reference evidence="1" key="1">
    <citation type="submission" date="2021-02" db="EMBL/GenBank/DDBJ databases">
        <authorList>
            <consortium name="DOE Joint Genome Institute"/>
            <person name="Ahrendt S."/>
            <person name="Looney B.P."/>
            <person name="Miyauchi S."/>
            <person name="Morin E."/>
            <person name="Drula E."/>
            <person name="Courty P.E."/>
            <person name="Chicoki N."/>
            <person name="Fauchery L."/>
            <person name="Kohler A."/>
            <person name="Kuo A."/>
            <person name="Labutti K."/>
            <person name="Pangilinan J."/>
            <person name="Lipzen A."/>
            <person name="Riley R."/>
            <person name="Andreopoulos W."/>
            <person name="He G."/>
            <person name="Johnson J."/>
            <person name="Barry K.W."/>
            <person name="Grigoriev I.V."/>
            <person name="Nagy L."/>
            <person name="Hibbett D."/>
            <person name="Henrissat B."/>
            <person name="Matheny P.B."/>
            <person name="Labbe J."/>
            <person name="Martin F."/>
        </authorList>
    </citation>
    <scope>NUCLEOTIDE SEQUENCE</scope>
    <source>
        <strain evidence="1">FP105234-sp</strain>
    </source>
</reference>
<reference evidence="1" key="2">
    <citation type="journal article" date="2022" name="New Phytol.">
        <title>Evolutionary transition to the ectomycorrhizal habit in the genomes of a hyperdiverse lineage of mushroom-forming fungi.</title>
        <authorList>
            <person name="Looney B."/>
            <person name="Miyauchi S."/>
            <person name="Morin E."/>
            <person name="Drula E."/>
            <person name="Courty P.E."/>
            <person name="Kohler A."/>
            <person name="Kuo A."/>
            <person name="LaButti K."/>
            <person name="Pangilinan J."/>
            <person name="Lipzen A."/>
            <person name="Riley R."/>
            <person name="Andreopoulos W."/>
            <person name="He G."/>
            <person name="Johnson J."/>
            <person name="Nolan M."/>
            <person name="Tritt A."/>
            <person name="Barry K.W."/>
            <person name="Grigoriev I.V."/>
            <person name="Nagy L.G."/>
            <person name="Hibbett D."/>
            <person name="Henrissat B."/>
            <person name="Matheny P.B."/>
            <person name="Labbe J."/>
            <person name="Martin F.M."/>
        </authorList>
    </citation>
    <scope>NUCLEOTIDE SEQUENCE</scope>
    <source>
        <strain evidence="1">FP105234-sp</strain>
    </source>
</reference>
<evidence type="ECO:0000313" key="1">
    <source>
        <dbReference type="EMBL" id="KAI0048901.1"/>
    </source>
</evidence>
<accession>A0ACB8RZ73</accession>
<keyword evidence="2" id="KW-1185">Reference proteome</keyword>
<organism evidence="1 2">
    <name type="scientific">Auriscalpium vulgare</name>
    <dbReference type="NCBI Taxonomy" id="40419"/>
    <lineage>
        <taxon>Eukaryota</taxon>
        <taxon>Fungi</taxon>
        <taxon>Dikarya</taxon>
        <taxon>Basidiomycota</taxon>
        <taxon>Agaricomycotina</taxon>
        <taxon>Agaricomycetes</taxon>
        <taxon>Russulales</taxon>
        <taxon>Auriscalpiaceae</taxon>
        <taxon>Auriscalpium</taxon>
    </lineage>
</organism>
<proteinExistence type="predicted"/>
<evidence type="ECO:0000313" key="2">
    <source>
        <dbReference type="Proteomes" id="UP000814033"/>
    </source>
</evidence>
<protein>
    <submittedName>
        <fullName evidence="1">Uncharacterized protein</fullName>
    </submittedName>
</protein>
<sequence>MASPQDIPPGTLERPSTENEIDKYVQTVESPDLWLEDGNIIIRTLSQGTPPRHTLYKVHKHVLALHCSAFATLFNGPQGAFDVGSECHDGLPIMDLPDDPDDVSHFLKALYFPQETQRHKPIASLPMKERWSPFPASYYGILRLTTKYDAQEIRNLVIPVLKAQWPSTLKAYDLLLGEHRGRSQRSSKVISLASSCSIPDILPFAFYALACRMRFSPPPSTAPHLDGSFTGLCPEDLCRLITGLVRLDAIMRRELFAVTSNWTADCPLVDSQQPGHVSACQDIGYIWEDSAAKDYIFVADPLYFLLRKQAELARHKDLCDHCRKHMTTSIGTLREALWKHLPTYFGFKNDLLASWGDSV</sequence>
<gene>
    <name evidence="1" type="ORF">FA95DRAFT_1604857</name>
</gene>
<name>A0ACB8RZ73_9AGAM</name>
<comment type="caution">
    <text evidence="1">The sequence shown here is derived from an EMBL/GenBank/DDBJ whole genome shotgun (WGS) entry which is preliminary data.</text>
</comment>
<dbReference type="Proteomes" id="UP000814033">
    <property type="component" value="Unassembled WGS sequence"/>
</dbReference>